<dbReference type="EMBL" id="CP028858">
    <property type="protein sequence ID" value="AWB27797.1"/>
    <property type="molecule type" value="Genomic_DNA"/>
</dbReference>
<sequence>MTDRRVTVRTDHGDGDRAQTIARSLRPDGTAAMDTRTDGATVQTTIDRPTTGGLRTTLDDYLVGLQVAVQCTTDANDNHE</sequence>
<reference evidence="1 2" key="1">
    <citation type="submission" date="2018-04" db="EMBL/GenBank/DDBJ databases">
        <title>Halococcoides cellulosivorans gen. nov., sp. nov., an extremely halophilic cellulose-utilizing haloarchaeon from hypersaline lakes.</title>
        <authorList>
            <person name="Sorokin D.Y."/>
            <person name="Toshchakov S.V."/>
            <person name="Samarov N.I."/>
            <person name="Korzhenkov A."/>
            <person name="Kublanov I.V."/>
        </authorList>
    </citation>
    <scope>NUCLEOTIDE SEQUENCE [LARGE SCALE GENOMIC DNA]</scope>
    <source>
        <strain evidence="1 2">HArcel1</strain>
    </source>
</reference>
<dbReference type="GeneID" id="36512596"/>
<dbReference type="RefSeq" id="WP_108382499.1">
    <property type="nucleotide sequence ID" value="NZ_CP028858.1"/>
</dbReference>
<organism evidence="1 2">
    <name type="scientific">Halococcoides cellulosivorans</name>
    <dbReference type="NCBI Taxonomy" id="1679096"/>
    <lineage>
        <taxon>Archaea</taxon>
        <taxon>Methanobacteriati</taxon>
        <taxon>Methanobacteriota</taxon>
        <taxon>Stenosarchaea group</taxon>
        <taxon>Halobacteria</taxon>
        <taxon>Halobacteriales</taxon>
        <taxon>Haloarculaceae</taxon>
        <taxon>Halococcoides</taxon>
    </lineage>
</organism>
<evidence type="ECO:0000313" key="2">
    <source>
        <dbReference type="Proteomes" id="UP000244727"/>
    </source>
</evidence>
<gene>
    <name evidence="1" type="ORF">HARCEL1_08775</name>
</gene>
<proteinExistence type="predicted"/>
<evidence type="ECO:0000313" key="1">
    <source>
        <dbReference type="EMBL" id="AWB27797.1"/>
    </source>
</evidence>
<dbReference type="KEGG" id="harc:HARCEL1_08775"/>
<dbReference type="Proteomes" id="UP000244727">
    <property type="component" value="Chromosome"/>
</dbReference>
<name>A0A2R4X1X1_9EURY</name>
<keyword evidence="2" id="KW-1185">Reference proteome</keyword>
<dbReference type="AlphaFoldDB" id="A0A2R4X1X1"/>
<accession>A0A2R4X1X1</accession>
<protein>
    <submittedName>
        <fullName evidence="1">KEOPS complex Pcc1-like subunit</fullName>
    </submittedName>
</protein>
<dbReference type="NCBIfam" id="NF011470">
    <property type="entry name" value="PRK14887.1"/>
    <property type="match status" value="1"/>
</dbReference>